<evidence type="ECO:0000259" key="1">
    <source>
        <dbReference type="PROSITE" id="PS50075"/>
    </source>
</evidence>
<name>A0ABZ2M3C3_9BACT</name>
<accession>A0ABZ2M3C3</accession>
<dbReference type="PROSITE" id="PS50075">
    <property type="entry name" value="CARRIER"/>
    <property type="match status" value="1"/>
</dbReference>
<reference evidence="2 3" key="1">
    <citation type="submission" date="2021-12" db="EMBL/GenBank/DDBJ databases">
        <title>Discovery of the Pendulisporaceae a myxobacterial family with distinct sporulation behavior and unique specialized metabolism.</title>
        <authorList>
            <person name="Garcia R."/>
            <person name="Popoff A."/>
            <person name="Bader C.D."/>
            <person name="Loehr J."/>
            <person name="Walesch S."/>
            <person name="Walt C."/>
            <person name="Boldt J."/>
            <person name="Bunk B."/>
            <person name="Haeckl F.J.F.P.J."/>
            <person name="Gunesch A.P."/>
            <person name="Birkelbach J."/>
            <person name="Nuebel U."/>
            <person name="Pietschmann T."/>
            <person name="Bach T."/>
            <person name="Mueller R."/>
        </authorList>
    </citation>
    <scope>NUCLEOTIDE SEQUENCE [LARGE SCALE GENOMIC DNA]</scope>
    <source>
        <strain evidence="2 3">MSr11954</strain>
    </source>
</reference>
<dbReference type="InterPro" id="IPR036736">
    <property type="entry name" value="ACP-like_sf"/>
</dbReference>
<dbReference type="SUPFAM" id="SSF47336">
    <property type="entry name" value="ACP-like"/>
    <property type="match status" value="1"/>
</dbReference>
<dbReference type="RefSeq" id="WP_394827111.1">
    <property type="nucleotide sequence ID" value="NZ_CP089984.1"/>
</dbReference>
<gene>
    <name evidence="2" type="ORF">LZC94_09385</name>
</gene>
<organism evidence="2 3">
    <name type="scientific">Pendulispora albinea</name>
    <dbReference type="NCBI Taxonomy" id="2741071"/>
    <lineage>
        <taxon>Bacteria</taxon>
        <taxon>Pseudomonadati</taxon>
        <taxon>Myxococcota</taxon>
        <taxon>Myxococcia</taxon>
        <taxon>Myxococcales</taxon>
        <taxon>Sorangiineae</taxon>
        <taxon>Pendulisporaceae</taxon>
        <taxon>Pendulispora</taxon>
    </lineage>
</organism>
<evidence type="ECO:0000313" key="3">
    <source>
        <dbReference type="Proteomes" id="UP001370348"/>
    </source>
</evidence>
<proteinExistence type="predicted"/>
<protein>
    <submittedName>
        <fullName evidence="2">Acyl carrier protein</fullName>
    </submittedName>
</protein>
<dbReference type="EMBL" id="CP089984">
    <property type="protein sequence ID" value="WXB17477.1"/>
    <property type="molecule type" value="Genomic_DNA"/>
</dbReference>
<dbReference type="InterPro" id="IPR009081">
    <property type="entry name" value="PP-bd_ACP"/>
</dbReference>
<keyword evidence="3" id="KW-1185">Reference proteome</keyword>
<evidence type="ECO:0000313" key="2">
    <source>
        <dbReference type="EMBL" id="WXB17477.1"/>
    </source>
</evidence>
<feature type="domain" description="Carrier" evidence="1">
    <location>
        <begin position="1"/>
        <end position="55"/>
    </location>
</feature>
<dbReference type="Pfam" id="PF00550">
    <property type="entry name" value="PP-binding"/>
    <property type="match status" value="1"/>
</dbReference>
<sequence>MDASTHFFDDLGVFSLNFVEIVLECEERFHVSIPDDALGRIETIGDVTNAIVSVRAAAR</sequence>
<dbReference type="Proteomes" id="UP001370348">
    <property type="component" value="Chromosome"/>
</dbReference>
<dbReference type="Gene3D" id="1.10.1200.10">
    <property type="entry name" value="ACP-like"/>
    <property type="match status" value="1"/>
</dbReference>